<proteinExistence type="predicted"/>
<dbReference type="KEGG" id="wei:EQG49_06070"/>
<evidence type="ECO:0000313" key="3">
    <source>
        <dbReference type="Proteomes" id="UP000292886"/>
    </source>
</evidence>
<dbReference type="RefSeq" id="WP_133363132.1">
    <property type="nucleotide sequence ID" value="NZ_CP037940.1"/>
</dbReference>
<dbReference type="EMBL" id="CP037940">
    <property type="protein sequence ID" value="QBO36054.1"/>
    <property type="molecule type" value="Genomic_DNA"/>
</dbReference>
<dbReference type="InterPro" id="IPR000182">
    <property type="entry name" value="GNAT_dom"/>
</dbReference>
<dbReference type="Proteomes" id="UP000292886">
    <property type="component" value="Chromosome"/>
</dbReference>
<dbReference type="Pfam" id="PF13302">
    <property type="entry name" value="Acetyltransf_3"/>
    <property type="match status" value="1"/>
</dbReference>
<dbReference type="PANTHER" id="PTHR43792">
    <property type="entry name" value="GNAT FAMILY, PUTATIVE (AFU_ORTHOLOGUE AFUA_3G00765)-RELATED-RELATED"/>
    <property type="match status" value="1"/>
</dbReference>
<protein>
    <submittedName>
        <fullName evidence="2">N-acetyltransferase</fullName>
    </submittedName>
</protein>
<keyword evidence="3" id="KW-1185">Reference proteome</keyword>
<evidence type="ECO:0000313" key="2">
    <source>
        <dbReference type="EMBL" id="QBO36054.1"/>
    </source>
</evidence>
<dbReference type="PROSITE" id="PS51186">
    <property type="entry name" value="GNAT"/>
    <property type="match status" value="1"/>
</dbReference>
<accession>A0A4P6YTH8</accession>
<reference evidence="3" key="1">
    <citation type="submission" date="2019-03" db="EMBL/GenBank/DDBJ databases">
        <title>Weissella sp. 26KH-42 Genome sequencing.</title>
        <authorList>
            <person name="Heo J."/>
            <person name="Kim S.-J."/>
            <person name="Kim J.-S."/>
            <person name="Hong S.-B."/>
            <person name="Kwon S.-W."/>
        </authorList>
    </citation>
    <scope>NUCLEOTIDE SEQUENCE [LARGE SCALE GENOMIC DNA]</scope>
    <source>
        <strain evidence="3">26KH-42</strain>
    </source>
</reference>
<dbReference type="OrthoDB" id="9798081at2"/>
<name>A0A4P6YTH8_9LACO</name>
<evidence type="ECO:0000259" key="1">
    <source>
        <dbReference type="PROSITE" id="PS51186"/>
    </source>
</evidence>
<dbReference type="Gene3D" id="3.40.630.30">
    <property type="match status" value="1"/>
</dbReference>
<keyword evidence="2" id="KW-0808">Transferase</keyword>
<dbReference type="InterPro" id="IPR016181">
    <property type="entry name" value="Acyl_CoA_acyltransferase"/>
</dbReference>
<feature type="domain" description="N-acetyltransferase" evidence="1">
    <location>
        <begin position="12"/>
        <end position="177"/>
    </location>
</feature>
<organism evidence="2 3">
    <name type="scientific">Periweissella cryptocerci</name>
    <dbReference type="NCBI Taxonomy" id="2506420"/>
    <lineage>
        <taxon>Bacteria</taxon>
        <taxon>Bacillati</taxon>
        <taxon>Bacillota</taxon>
        <taxon>Bacilli</taxon>
        <taxon>Lactobacillales</taxon>
        <taxon>Lactobacillaceae</taxon>
        <taxon>Periweissella</taxon>
    </lineage>
</organism>
<dbReference type="AlphaFoldDB" id="A0A4P6YTH8"/>
<gene>
    <name evidence="2" type="ORF">EQG49_06070</name>
</gene>
<dbReference type="GO" id="GO:0016747">
    <property type="term" value="F:acyltransferase activity, transferring groups other than amino-acyl groups"/>
    <property type="evidence" value="ECO:0007669"/>
    <property type="project" value="InterPro"/>
</dbReference>
<dbReference type="SUPFAM" id="SSF55729">
    <property type="entry name" value="Acyl-CoA N-acyltransferases (Nat)"/>
    <property type="match status" value="1"/>
</dbReference>
<sequence>MKITETIHLTELTLRPLLPSDFVFYYELVSNQALAKLAGFRSANDEFEGQFMFNGALRDQQTWVVSSNDETAVGTVLLAPNYTSDAQPIDGEYEVGYIILPQFWGQRIMSTILPVVIETAFTVWQLQKLLASVLTDNVASRKLLVHNGFKEDRVIQHAATDWVAPNQEEIYYHLTLEGWKSAIK</sequence>
<dbReference type="InterPro" id="IPR051531">
    <property type="entry name" value="N-acetyltransferase"/>
</dbReference>